<feature type="non-terminal residue" evidence="1">
    <location>
        <position position="1"/>
    </location>
</feature>
<dbReference type="InterPro" id="IPR036615">
    <property type="entry name" value="Mur_ligase_C_dom_sf"/>
</dbReference>
<dbReference type="SUPFAM" id="SSF53244">
    <property type="entry name" value="MurD-like peptide ligases, peptide-binding domain"/>
    <property type="match status" value="1"/>
</dbReference>
<protein>
    <recommendedName>
        <fullName evidence="3">UDP-N-acetylmuramoylalanyl-D-glutamyl-2, 6-diaminopimelate--D-alanyl-D-alanine ligase</fullName>
    </recommendedName>
</protein>
<dbReference type="Gene3D" id="3.90.190.20">
    <property type="entry name" value="Mur ligase, C-terminal domain"/>
    <property type="match status" value="1"/>
</dbReference>
<organism evidence="1 2">
    <name type="scientific">Mycobacterium tuberculosis</name>
    <dbReference type="NCBI Taxonomy" id="1773"/>
    <lineage>
        <taxon>Bacteria</taxon>
        <taxon>Bacillati</taxon>
        <taxon>Actinomycetota</taxon>
        <taxon>Actinomycetes</taxon>
        <taxon>Mycobacteriales</taxon>
        <taxon>Mycobacteriaceae</taxon>
        <taxon>Mycobacterium</taxon>
        <taxon>Mycobacterium tuberculosis complex</taxon>
    </lineage>
</organism>
<proteinExistence type="predicted"/>
<dbReference type="EMBL" id="JAGIZI010000354">
    <property type="protein sequence ID" value="MBP0685634.1"/>
    <property type="molecule type" value="Genomic_DNA"/>
</dbReference>
<sequence length="86" mass="9348">GKQAPKLHADLAPVITANHINMVFLGGPEMAARKAALPVEFHAEYRQSVDELQSNLLNTIRAGDVIMIKSSKGIGFVRIVKAILQK</sequence>
<accession>A0ABD4Q7S6</accession>
<dbReference type="Proteomes" id="UP000671119">
    <property type="component" value="Unassembled WGS sequence"/>
</dbReference>
<gene>
    <name evidence="1" type="ORF">J8J21_21555</name>
</gene>
<name>A0ABD4Q7S6_MYCTX</name>
<evidence type="ECO:0000313" key="1">
    <source>
        <dbReference type="EMBL" id="MBP0685634.1"/>
    </source>
</evidence>
<dbReference type="AlphaFoldDB" id="A0ABD4Q7S6"/>
<evidence type="ECO:0000313" key="2">
    <source>
        <dbReference type="Proteomes" id="UP000671119"/>
    </source>
</evidence>
<comment type="caution">
    <text evidence="1">The sequence shown here is derived from an EMBL/GenBank/DDBJ whole genome shotgun (WGS) entry which is preliminary data.</text>
</comment>
<feature type="non-terminal residue" evidence="1">
    <location>
        <position position="86"/>
    </location>
</feature>
<reference evidence="1 2" key="1">
    <citation type="submission" date="2021-03" db="EMBL/GenBank/DDBJ databases">
        <title>Whole Genome Sequencing of Mycobacterium tuberculosis clinical isolates from Arunachal Pradesh, India.</title>
        <authorList>
            <person name="Singh S."/>
            <person name="Mudliar S.R."/>
            <person name="Kulsum U."/>
            <person name="Rufai S.B."/>
            <person name="Singh P.K."/>
            <person name="Umpo M."/>
            <person name="Nyori M."/>
        </authorList>
    </citation>
    <scope>NUCLEOTIDE SEQUENCE [LARGE SCALE GENOMIC DNA]</scope>
    <source>
        <strain evidence="1 2">OMICS/BPL/0142/20/SP</strain>
    </source>
</reference>
<evidence type="ECO:0008006" key="3">
    <source>
        <dbReference type="Google" id="ProtNLM"/>
    </source>
</evidence>